<dbReference type="RefSeq" id="WP_146396268.1">
    <property type="nucleotide sequence ID" value="NZ_SJPQ01000001.1"/>
</dbReference>
<keyword evidence="2" id="KW-1185">Reference proteome</keyword>
<protein>
    <submittedName>
        <fullName evidence="1">Uncharacterized protein</fullName>
    </submittedName>
</protein>
<dbReference type="Proteomes" id="UP000315440">
    <property type="component" value="Unassembled WGS sequence"/>
</dbReference>
<name>A0A5C5ZR37_9BACT</name>
<evidence type="ECO:0000313" key="1">
    <source>
        <dbReference type="EMBL" id="TWT90012.1"/>
    </source>
</evidence>
<evidence type="ECO:0000313" key="2">
    <source>
        <dbReference type="Proteomes" id="UP000315440"/>
    </source>
</evidence>
<dbReference type="OrthoDB" id="6852880at2"/>
<gene>
    <name evidence="1" type="ORF">Mal64_03940</name>
</gene>
<dbReference type="AlphaFoldDB" id="A0A5C5ZR37"/>
<organism evidence="1 2">
    <name type="scientific">Pseudobythopirellula maris</name>
    <dbReference type="NCBI Taxonomy" id="2527991"/>
    <lineage>
        <taxon>Bacteria</taxon>
        <taxon>Pseudomonadati</taxon>
        <taxon>Planctomycetota</taxon>
        <taxon>Planctomycetia</taxon>
        <taxon>Pirellulales</taxon>
        <taxon>Lacipirellulaceae</taxon>
        <taxon>Pseudobythopirellula</taxon>
    </lineage>
</organism>
<accession>A0A5C5ZR37</accession>
<comment type="caution">
    <text evidence="1">The sequence shown here is derived from an EMBL/GenBank/DDBJ whole genome shotgun (WGS) entry which is preliminary data.</text>
</comment>
<dbReference type="EMBL" id="SJPQ01000001">
    <property type="protein sequence ID" value="TWT90012.1"/>
    <property type="molecule type" value="Genomic_DNA"/>
</dbReference>
<reference evidence="1 2" key="1">
    <citation type="submission" date="2019-02" db="EMBL/GenBank/DDBJ databases">
        <title>Deep-cultivation of Planctomycetes and their phenomic and genomic characterization uncovers novel biology.</title>
        <authorList>
            <person name="Wiegand S."/>
            <person name="Jogler M."/>
            <person name="Boedeker C."/>
            <person name="Pinto D."/>
            <person name="Vollmers J."/>
            <person name="Rivas-Marin E."/>
            <person name="Kohn T."/>
            <person name="Peeters S.H."/>
            <person name="Heuer A."/>
            <person name="Rast P."/>
            <person name="Oberbeckmann S."/>
            <person name="Bunk B."/>
            <person name="Jeske O."/>
            <person name="Meyerdierks A."/>
            <person name="Storesund J.E."/>
            <person name="Kallscheuer N."/>
            <person name="Luecker S."/>
            <person name="Lage O.M."/>
            <person name="Pohl T."/>
            <person name="Merkel B.J."/>
            <person name="Hornburger P."/>
            <person name="Mueller R.-W."/>
            <person name="Bruemmer F."/>
            <person name="Labrenz M."/>
            <person name="Spormann A.M."/>
            <person name="Op Den Camp H."/>
            <person name="Overmann J."/>
            <person name="Amann R."/>
            <person name="Jetten M.S.M."/>
            <person name="Mascher T."/>
            <person name="Medema M.H."/>
            <person name="Devos D.P."/>
            <person name="Kaster A.-K."/>
            <person name="Ovreas L."/>
            <person name="Rohde M."/>
            <person name="Galperin M.Y."/>
            <person name="Jogler C."/>
        </authorList>
    </citation>
    <scope>NUCLEOTIDE SEQUENCE [LARGE SCALE GENOMIC DNA]</scope>
    <source>
        <strain evidence="1 2">Mal64</strain>
    </source>
</reference>
<proteinExistence type="predicted"/>
<sequence length="319" mass="36414">MTATEAIAGRIKHLRRVLKKQPEALASSFESSVDRIRKHGESENPRSAVLLGSSCEYLASDYGFRGMMTLIDGDQSGWESIDKALQLFLWRAKFDLASRVKAIERDDFYSSIYLGFEMADCASALCHAYYSSQHGWHQELSEAWRRFVEIPDLHELGSDFWRGGVHGEAHYEAYCVRLFREGVARPAWELPDYIEGRDLGPFQKIVDEWRTPDRLGDAFVIALDYHCANFEDDGPGTPWAPFKHLPFDLVPVWYLASLKRRREEGLETPEVDHPLLRLPTAQPGGYVFGTAKDPLFEELEGYYKKYDLSLDPPKRAAGD</sequence>